<dbReference type="Proteomes" id="UP000887458">
    <property type="component" value="Unassembled WGS sequence"/>
</dbReference>
<dbReference type="EMBL" id="NJHN03000058">
    <property type="protein sequence ID" value="KAH9419645.1"/>
    <property type="molecule type" value="Genomic_DNA"/>
</dbReference>
<organism evidence="1 2">
    <name type="scientific">Dermatophagoides pteronyssinus</name>
    <name type="common">European house dust mite</name>
    <dbReference type="NCBI Taxonomy" id="6956"/>
    <lineage>
        <taxon>Eukaryota</taxon>
        <taxon>Metazoa</taxon>
        <taxon>Ecdysozoa</taxon>
        <taxon>Arthropoda</taxon>
        <taxon>Chelicerata</taxon>
        <taxon>Arachnida</taxon>
        <taxon>Acari</taxon>
        <taxon>Acariformes</taxon>
        <taxon>Sarcoptiformes</taxon>
        <taxon>Astigmata</taxon>
        <taxon>Psoroptidia</taxon>
        <taxon>Analgoidea</taxon>
        <taxon>Pyroglyphidae</taxon>
        <taxon>Dermatophagoidinae</taxon>
        <taxon>Dermatophagoides</taxon>
    </lineage>
</organism>
<proteinExistence type="predicted"/>
<keyword evidence="2" id="KW-1185">Reference proteome</keyword>
<evidence type="ECO:0000313" key="1">
    <source>
        <dbReference type="EMBL" id="KAH9419645.1"/>
    </source>
</evidence>
<name>A0ABQ8JAM2_DERPT</name>
<sequence length="68" mass="7560">MRSIFQSMKEKIQSIRSLIDCGTSNRTEQCLTLSTDVDVVLLLLSSLNLSNGVEFMDSHAVIRLSSIN</sequence>
<evidence type="ECO:0000313" key="2">
    <source>
        <dbReference type="Proteomes" id="UP000887458"/>
    </source>
</evidence>
<gene>
    <name evidence="1" type="ORF">DERP_009703</name>
</gene>
<protein>
    <submittedName>
        <fullName evidence="1">Uncharacterized protein</fullName>
    </submittedName>
</protein>
<comment type="caution">
    <text evidence="1">The sequence shown here is derived from an EMBL/GenBank/DDBJ whole genome shotgun (WGS) entry which is preliminary data.</text>
</comment>
<reference evidence="1 2" key="2">
    <citation type="journal article" date="2022" name="Mol. Biol. Evol.">
        <title>Comparative Genomics Reveals Insights into the Divergent Evolution of Astigmatic Mites and Household Pest Adaptations.</title>
        <authorList>
            <person name="Xiong Q."/>
            <person name="Wan A.T."/>
            <person name="Liu X."/>
            <person name="Fung C.S."/>
            <person name="Xiao X."/>
            <person name="Malainual N."/>
            <person name="Hou J."/>
            <person name="Wang L."/>
            <person name="Wang M."/>
            <person name="Yang K.Y."/>
            <person name="Cui Y."/>
            <person name="Leung E.L."/>
            <person name="Nong W."/>
            <person name="Shin S.K."/>
            <person name="Au S.W."/>
            <person name="Jeong K.Y."/>
            <person name="Chew F.T."/>
            <person name="Hui J.H."/>
            <person name="Leung T.F."/>
            <person name="Tungtrongchitr A."/>
            <person name="Zhong N."/>
            <person name="Liu Z."/>
            <person name="Tsui S.K."/>
        </authorList>
    </citation>
    <scope>NUCLEOTIDE SEQUENCE [LARGE SCALE GENOMIC DNA]</scope>
    <source>
        <strain evidence="1">Derp</strain>
    </source>
</reference>
<accession>A0ABQ8JAM2</accession>
<reference evidence="1 2" key="1">
    <citation type="journal article" date="2018" name="J. Allergy Clin. Immunol.">
        <title>High-quality assembly of Dermatophagoides pteronyssinus genome and transcriptome reveals a wide range of novel allergens.</title>
        <authorList>
            <person name="Liu X.Y."/>
            <person name="Yang K.Y."/>
            <person name="Wang M.Q."/>
            <person name="Kwok J.S."/>
            <person name="Zeng X."/>
            <person name="Yang Z."/>
            <person name="Xiao X.J."/>
            <person name="Lau C.P."/>
            <person name="Li Y."/>
            <person name="Huang Z.M."/>
            <person name="Ba J.G."/>
            <person name="Yim A.K."/>
            <person name="Ouyang C.Y."/>
            <person name="Ngai S.M."/>
            <person name="Chan T.F."/>
            <person name="Leung E.L."/>
            <person name="Liu L."/>
            <person name="Liu Z.G."/>
            <person name="Tsui S.K."/>
        </authorList>
    </citation>
    <scope>NUCLEOTIDE SEQUENCE [LARGE SCALE GENOMIC DNA]</scope>
    <source>
        <strain evidence="1">Derp</strain>
    </source>
</reference>